<dbReference type="Gene3D" id="3.20.20.380">
    <property type="entry name" value="Copper homeostasis (CutC) domain"/>
    <property type="match status" value="1"/>
</dbReference>
<dbReference type="KEGG" id="gai:IMCC3135_21775"/>
<dbReference type="InterPro" id="IPR005627">
    <property type="entry name" value="CutC-like"/>
</dbReference>
<dbReference type="HAMAP" id="MF_00795">
    <property type="entry name" value="CutC"/>
    <property type="match status" value="1"/>
</dbReference>
<evidence type="ECO:0000313" key="3">
    <source>
        <dbReference type="EMBL" id="ASJ74431.1"/>
    </source>
</evidence>
<name>A0A2Z2NWQ4_9GAMM</name>
<dbReference type="PANTHER" id="PTHR12598">
    <property type="entry name" value="COPPER HOMEOSTASIS PROTEIN CUTC"/>
    <property type="match status" value="1"/>
</dbReference>
<proteinExistence type="inferred from homology"/>
<evidence type="ECO:0000256" key="1">
    <source>
        <dbReference type="ARBA" id="ARBA00007768"/>
    </source>
</evidence>
<comment type="subcellular location">
    <subcellularLocation>
        <location evidence="2">Cytoplasm</location>
    </subcellularLocation>
</comment>
<dbReference type="Pfam" id="PF03932">
    <property type="entry name" value="CutC"/>
    <property type="match status" value="1"/>
</dbReference>
<comment type="similarity">
    <text evidence="1 2">Belongs to the CutC family.</text>
</comment>
<dbReference type="GO" id="GO:0005507">
    <property type="term" value="F:copper ion binding"/>
    <property type="evidence" value="ECO:0007669"/>
    <property type="project" value="TreeGrafter"/>
</dbReference>
<reference evidence="3 4" key="1">
    <citation type="submission" date="2016-12" db="EMBL/GenBank/DDBJ databases">
        <authorList>
            <person name="Song W.-J."/>
            <person name="Kurnit D.M."/>
        </authorList>
    </citation>
    <scope>NUCLEOTIDE SEQUENCE [LARGE SCALE GENOMIC DNA]</scope>
    <source>
        <strain evidence="3 4">IMCC3135</strain>
    </source>
</reference>
<evidence type="ECO:0000313" key="4">
    <source>
        <dbReference type="Proteomes" id="UP000250079"/>
    </source>
</evidence>
<evidence type="ECO:0000256" key="2">
    <source>
        <dbReference type="HAMAP-Rule" id="MF_00795"/>
    </source>
</evidence>
<dbReference type="EMBL" id="CP018632">
    <property type="protein sequence ID" value="ASJ74431.1"/>
    <property type="molecule type" value="Genomic_DNA"/>
</dbReference>
<comment type="caution">
    <text evidence="2">Once thought to be involved in copper homeostasis, experiments in E.coli have shown this is not the case.</text>
</comment>
<gene>
    <name evidence="2" type="primary">cutC</name>
    <name evidence="3" type="ORF">IMCC3135_21775</name>
</gene>
<accession>A0A2Z2NWQ4</accession>
<dbReference type="AlphaFoldDB" id="A0A2Z2NWQ4"/>
<dbReference type="InterPro" id="IPR036822">
    <property type="entry name" value="CutC-like_dom_sf"/>
</dbReference>
<organism evidence="3 4">
    <name type="scientific">Granulosicoccus antarcticus IMCC3135</name>
    <dbReference type="NCBI Taxonomy" id="1192854"/>
    <lineage>
        <taxon>Bacteria</taxon>
        <taxon>Pseudomonadati</taxon>
        <taxon>Pseudomonadota</taxon>
        <taxon>Gammaproteobacteria</taxon>
        <taxon>Chromatiales</taxon>
        <taxon>Granulosicoccaceae</taxon>
        <taxon>Granulosicoccus</taxon>
    </lineage>
</organism>
<dbReference type="PANTHER" id="PTHR12598:SF0">
    <property type="entry name" value="COPPER HOMEOSTASIS PROTEIN CUTC HOMOLOG"/>
    <property type="match status" value="1"/>
</dbReference>
<dbReference type="Proteomes" id="UP000250079">
    <property type="component" value="Chromosome"/>
</dbReference>
<keyword evidence="2" id="KW-0963">Cytoplasm</keyword>
<dbReference type="GO" id="GO:0005737">
    <property type="term" value="C:cytoplasm"/>
    <property type="evidence" value="ECO:0007669"/>
    <property type="project" value="UniProtKB-SubCell"/>
</dbReference>
<protein>
    <recommendedName>
        <fullName evidence="2">PF03932 family protein CutC</fullName>
    </recommendedName>
</protein>
<dbReference type="SUPFAM" id="SSF110395">
    <property type="entry name" value="CutC-like"/>
    <property type="match status" value="1"/>
</dbReference>
<keyword evidence="4" id="KW-1185">Reference proteome</keyword>
<sequence length="242" mass="25233">MDSEQALSVCEKAGVERIELCAALALGGLTPSHGFMQRAAQANSHKMLSGSDGQAAQVYAMVRPRAGDFCFSKAEVDIMCVDIKAAGEAGLAGVVLGAATTAGALDQACLERLCEAAGSMGKTLHRVIDMLDDPLQAIDQAVALGFERILTSGGARQVGEGLVQLGQMQAYAGNRICIMAGAGLSPTLAGQIRSQTGIGSFHSSCTRVSGEESDYEAFGFAQGRGLVDEQLIREYQRILAIC</sequence>